<reference evidence="4 5" key="1">
    <citation type="journal article" date="2019" name="Emerg. Microbes Infect.">
        <title>Comprehensive subspecies identification of 175 nontuberculous mycobacteria species based on 7547 genomic profiles.</title>
        <authorList>
            <person name="Matsumoto Y."/>
            <person name="Kinjo T."/>
            <person name="Motooka D."/>
            <person name="Nabeya D."/>
            <person name="Jung N."/>
            <person name="Uechi K."/>
            <person name="Horii T."/>
            <person name="Iida T."/>
            <person name="Fujita J."/>
            <person name="Nakamura S."/>
        </authorList>
    </citation>
    <scope>NUCLEOTIDE SEQUENCE [LARGE SCALE GENOMIC DNA]</scope>
    <source>
        <strain evidence="4 5">JCM 17322</strain>
    </source>
</reference>
<dbReference type="Pfam" id="PF23717">
    <property type="entry name" value="DUF7159"/>
    <property type="match status" value="1"/>
</dbReference>
<accession>A0A7I9XV70</accession>
<dbReference type="Proteomes" id="UP000465361">
    <property type="component" value="Unassembled WGS sequence"/>
</dbReference>
<sequence>METVLGVSMAPTMVRMVLVEGRNADGPTIDQDNIDITSDGEIPVGTAPQRVIAAILGTREGAAEGGYQLASTGVTWIDPADAAVLREELGARKIENVMLVSAFLAAAALAHAVGSATDYDRTALLFIEPDTATLAVVNTADGSVSDVCRRSLPDDDDEAVAELADMVEDAERIEPAPGGIFVVGADVDVAMIKPALQEATSLPVSVPEEPETALARGAALASANAPLFASSTAALAYAQDPGTGEVSPFLLAGYLAVPGGAAAPEDGDLAYSALPDGDADIFTAEGPDAYGPVAGEEDFTTGMYPDFAAEPGEPSARTPFLTAMGVLTIFVVGVVALVLSLAITIRPHIDQKPSLSQNVVTPAQPAAPPPLPKAQVPAPPAPAPAPAHVPAPVAAPRPAPAVAPALPPPPAVPPPPPALPLPAPALPLPAPALPPPPIPPLLPQIFAPPPPGPPVAPWGGDHGGGGWGHGRGRGGFGGPMIPLPVPGFHLRF</sequence>
<comment type="caution">
    <text evidence="4">The sequence shown here is derived from an EMBL/GenBank/DDBJ whole genome shotgun (WGS) entry which is preliminary data.</text>
</comment>
<keyword evidence="2" id="KW-1133">Transmembrane helix</keyword>
<dbReference type="InterPro" id="IPR055583">
    <property type="entry name" value="DUF7159"/>
</dbReference>
<keyword evidence="2" id="KW-0812">Transmembrane</keyword>
<evidence type="ECO:0000256" key="1">
    <source>
        <dbReference type="SAM" id="MobiDB-lite"/>
    </source>
</evidence>
<evidence type="ECO:0000313" key="4">
    <source>
        <dbReference type="EMBL" id="GFG73580.1"/>
    </source>
</evidence>
<protein>
    <recommendedName>
        <fullName evidence="3">DUF7159 domain-containing protein</fullName>
    </recommendedName>
</protein>
<evidence type="ECO:0000259" key="3">
    <source>
        <dbReference type="Pfam" id="PF23717"/>
    </source>
</evidence>
<dbReference type="AlphaFoldDB" id="A0A7I9XV70"/>
<gene>
    <name evidence="4" type="ORF">MBOT_09450</name>
</gene>
<feature type="transmembrane region" description="Helical" evidence="2">
    <location>
        <begin position="320"/>
        <end position="345"/>
    </location>
</feature>
<organism evidence="4 5">
    <name type="scientific">Mycobacterium botniense</name>
    <dbReference type="NCBI Taxonomy" id="84962"/>
    <lineage>
        <taxon>Bacteria</taxon>
        <taxon>Bacillati</taxon>
        <taxon>Actinomycetota</taxon>
        <taxon>Actinomycetes</taxon>
        <taxon>Mycobacteriales</taxon>
        <taxon>Mycobacteriaceae</taxon>
        <taxon>Mycobacterium</taxon>
    </lineage>
</organism>
<feature type="compositionally biased region" description="Pro residues" evidence="1">
    <location>
        <begin position="365"/>
        <end position="392"/>
    </location>
</feature>
<keyword evidence="2" id="KW-0472">Membrane</keyword>
<keyword evidence="5" id="KW-1185">Reference proteome</keyword>
<proteinExistence type="predicted"/>
<evidence type="ECO:0000256" key="2">
    <source>
        <dbReference type="SAM" id="Phobius"/>
    </source>
</evidence>
<feature type="domain" description="DUF7159" evidence="3">
    <location>
        <begin position="2"/>
        <end position="233"/>
    </location>
</feature>
<dbReference type="SUPFAM" id="SSF63829">
    <property type="entry name" value="Calcium-dependent phosphotriesterase"/>
    <property type="match status" value="1"/>
</dbReference>
<dbReference type="EMBL" id="BLKW01000002">
    <property type="protein sequence ID" value="GFG73580.1"/>
    <property type="molecule type" value="Genomic_DNA"/>
</dbReference>
<name>A0A7I9XV70_9MYCO</name>
<feature type="region of interest" description="Disordered" evidence="1">
    <location>
        <begin position="356"/>
        <end position="392"/>
    </location>
</feature>
<evidence type="ECO:0000313" key="5">
    <source>
        <dbReference type="Proteomes" id="UP000465361"/>
    </source>
</evidence>